<protein>
    <recommendedName>
        <fullName evidence="18">Laminin, alpha 2</fullName>
    </recommendedName>
</protein>
<feature type="compositionally biased region" description="Basic and acidic residues" evidence="13">
    <location>
        <begin position="7"/>
        <end position="16"/>
    </location>
</feature>
<feature type="disulfide bond" evidence="12">
    <location>
        <begin position="374"/>
        <end position="383"/>
    </location>
</feature>
<dbReference type="PANTHER" id="PTHR10574">
    <property type="entry name" value="NETRIN/LAMININ-RELATED"/>
    <property type="match status" value="1"/>
</dbReference>
<feature type="disulfide bond" evidence="12">
    <location>
        <begin position="211"/>
        <end position="223"/>
    </location>
</feature>
<feature type="region of interest" description="Disordered" evidence="13">
    <location>
        <begin position="1"/>
        <end position="23"/>
    </location>
</feature>
<evidence type="ECO:0000256" key="13">
    <source>
        <dbReference type="SAM" id="MobiDB-lite"/>
    </source>
</evidence>
<dbReference type="InterPro" id="IPR056863">
    <property type="entry name" value="LMN_ATRN_NET-like_EGF"/>
</dbReference>
<dbReference type="SMART" id="SM00181">
    <property type="entry name" value="EGF"/>
    <property type="match status" value="9"/>
</dbReference>
<keyword evidence="5" id="KW-0677">Repeat</keyword>
<dbReference type="FunFam" id="2.10.25.10:FF:000034">
    <property type="entry name" value="Laminin subunit alpha 3"/>
    <property type="match status" value="1"/>
</dbReference>
<feature type="domain" description="Laminin EGF-like" evidence="14">
    <location>
        <begin position="211"/>
        <end position="259"/>
    </location>
</feature>
<feature type="domain" description="Laminin EGF-like" evidence="14">
    <location>
        <begin position="353"/>
        <end position="398"/>
    </location>
</feature>
<reference evidence="16" key="2">
    <citation type="submission" date="2025-09" db="UniProtKB">
        <authorList>
            <consortium name="Ensembl"/>
        </authorList>
    </citation>
    <scope>IDENTIFICATION</scope>
</reference>
<feature type="domain" description="Laminin EGF-like" evidence="14">
    <location>
        <begin position="260"/>
        <end position="306"/>
    </location>
</feature>
<feature type="disulfide bond" evidence="12">
    <location>
        <begin position="707"/>
        <end position="716"/>
    </location>
</feature>
<keyword evidence="8" id="KW-0175">Coiled coil</keyword>
<keyword evidence="10" id="KW-0325">Glycoprotein</keyword>
<feature type="disulfide bond" evidence="12">
    <location>
        <begin position="794"/>
        <end position="806"/>
    </location>
</feature>
<keyword evidence="11 12" id="KW-0424">Laminin EGF-like domain</keyword>
<keyword evidence="9 12" id="KW-1015">Disulfide bond</keyword>
<dbReference type="PROSITE" id="PS50027">
    <property type="entry name" value="EGF_LAM_2"/>
    <property type="match status" value="7"/>
</dbReference>
<evidence type="ECO:0000256" key="2">
    <source>
        <dbReference type="ARBA" id="ARBA00022525"/>
    </source>
</evidence>
<feature type="domain" description="Laminin EGF-like" evidence="14">
    <location>
        <begin position="51"/>
        <end position="99"/>
    </location>
</feature>
<feature type="disulfide bond" evidence="12">
    <location>
        <begin position="353"/>
        <end position="365"/>
    </location>
</feature>
<evidence type="ECO:0000259" key="14">
    <source>
        <dbReference type="PROSITE" id="PS50027"/>
    </source>
</evidence>
<evidence type="ECO:0000256" key="3">
    <source>
        <dbReference type="ARBA" id="ARBA00022530"/>
    </source>
</evidence>
<evidence type="ECO:0000256" key="4">
    <source>
        <dbReference type="ARBA" id="ARBA00022729"/>
    </source>
</evidence>
<dbReference type="PRINTS" id="PR00011">
    <property type="entry name" value="EGFLAMININ"/>
</dbReference>
<evidence type="ECO:0000256" key="11">
    <source>
        <dbReference type="ARBA" id="ARBA00023292"/>
    </source>
</evidence>
<dbReference type="SMART" id="SM00281">
    <property type="entry name" value="LamB"/>
    <property type="match status" value="1"/>
</dbReference>
<dbReference type="FunFam" id="2.10.25.10:FF:000033">
    <property type="entry name" value="Laminin subunit alpha 2"/>
    <property type="match status" value="1"/>
</dbReference>
<dbReference type="Pfam" id="PF00053">
    <property type="entry name" value="EGF_laminin"/>
    <property type="match status" value="9"/>
</dbReference>
<dbReference type="FunFam" id="2.10.25.10:FF:000065">
    <property type="entry name" value="Laminin subunit beta 1"/>
    <property type="match status" value="1"/>
</dbReference>
<evidence type="ECO:0000256" key="5">
    <source>
        <dbReference type="ARBA" id="ARBA00022737"/>
    </source>
</evidence>
<dbReference type="GO" id="GO:0043256">
    <property type="term" value="C:laminin complex"/>
    <property type="evidence" value="ECO:0007669"/>
    <property type="project" value="UniProtKB-ARBA"/>
</dbReference>
<evidence type="ECO:0000256" key="12">
    <source>
        <dbReference type="PROSITE-ProRule" id="PRU00460"/>
    </source>
</evidence>
<dbReference type="SMART" id="SM00180">
    <property type="entry name" value="EGF_Lam"/>
    <property type="match status" value="12"/>
</dbReference>
<dbReference type="FunFam" id="2.10.25.10:FF:000082">
    <property type="entry name" value="Laminin subunit alpha 1"/>
    <property type="match status" value="1"/>
</dbReference>
<keyword evidence="7" id="KW-0130">Cell adhesion</keyword>
<comment type="caution">
    <text evidence="12">Lacks conserved residue(s) required for the propagation of feature annotation.</text>
</comment>
<evidence type="ECO:0000256" key="1">
    <source>
        <dbReference type="ARBA" id="ARBA00004302"/>
    </source>
</evidence>
<name>A0A3B3RF68_9TELE</name>
<dbReference type="Pfam" id="PF00052">
    <property type="entry name" value="Laminin_B"/>
    <property type="match status" value="1"/>
</dbReference>
<dbReference type="InterPro" id="IPR000742">
    <property type="entry name" value="EGF"/>
</dbReference>
<dbReference type="PROSITE" id="PS51115">
    <property type="entry name" value="LAMININ_IVA"/>
    <property type="match status" value="1"/>
</dbReference>
<dbReference type="STRING" id="1676925.ENSPKIP00000016331"/>
<dbReference type="CDD" id="cd00055">
    <property type="entry name" value="EGF_Lam"/>
    <property type="match status" value="9"/>
</dbReference>
<organism evidence="16 17">
    <name type="scientific">Paramormyrops kingsleyae</name>
    <dbReference type="NCBI Taxonomy" id="1676925"/>
    <lineage>
        <taxon>Eukaryota</taxon>
        <taxon>Metazoa</taxon>
        <taxon>Chordata</taxon>
        <taxon>Craniata</taxon>
        <taxon>Vertebrata</taxon>
        <taxon>Euteleostomi</taxon>
        <taxon>Actinopterygii</taxon>
        <taxon>Neopterygii</taxon>
        <taxon>Teleostei</taxon>
        <taxon>Osteoglossocephala</taxon>
        <taxon>Osteoglossomorpha</taxon>
        <taxon>Osteoglossiformes</taxon>
        <taxon>Mormyridae</taxon>
        <taxon>Paramormyrops</taxon>
    </lineage>
</organism>
<evidence type="ECO:0000256" key="7">
    <source>
        <dbReference type="ARBA" id="ARBA00022889"/>
    </source>
</evidence>
<keyword evidence="6" id="KW-0084">Basement membrane</keyword>
<dbReference type="FunFam" id="2.10.25.10:FF:000051">
    <property type="entry name" value="Laminin subunit alpha 4"/>
    <property type="match status" value="1"/>
</dbReference>
<dbReference type="Gene3D" id="2.170.300.10">
    <property type="entry name" value="Tie2 ligand-binding domain superfamily"/>
    <property type="match status" value="2"/>
</dbReference>
<dbReference type="SUPFAM" id="SSF57196">
    <property type="entry name" value="EGF/Laminin"/>
    <property type="match status" value="8"/>
</dbReference>
<feature type="domain" description="Laminin EGF-like" evidence="14">
    <location>
        <begin position="158"/>
        <end position="210"/>
    </location>
</feature>
<dbReference type="AlphaFoldDB" id="A0A3B3RF68"/>
<dbReference type="Ensembl" id="ENSPKIT00000040820.1">
    <property type="protein sequence ID" value="ENSPKIP00000016331.1"/>
    <property type="gene ID" value="ENSPKIG00000002689.1"/>
</dbReference>
<dbReference type="Pfam" id="PF24973">
    <property type="entry name" value="EGF_LMN_ATRN"/>
    <property type="match status" value="2"/>
</dbReference>
<dbReference type="PROSITE" id="PS01248">
    <property type="entry name" value="EGF_LAM_1"/>
    <property type="match status" value="3"/>
</dbReference>
<keyword evidence="3" id="KW-0272">Extracellular matrix</keyword>
<evidence type="ECO:0000256" key="8">
    <source>
        <dbReference type="ARBA" id="ARBA00023054"/>
    </source>
</evidence>
<feature type="disulfide bond" evidence="12">
    <location>
        <begin position="194"/>
        <end position="208"/>
    </location>
</feature>
<evidence type="ECO:0000256" key="9">
    <source>
        <dbReference type="ARBA" id="ARBA00023157"/>
    </source>
</evidence>
<comment type="subcellular location">
    <subcellularLocation>
        <location evidence="1">Secreted</location>
        <location evidence="1">Extracellular space</location>
        <location evidence="1">Extracellular matrix</location>
        <location evidence="1">Basement membrane</location>
    </subcellularLocation>
</comment>
<proteinExistence type="predicted"/>
<accession>A0A3B3RF68</accession>
<dbReference type="GO" id="GO:0009888">
    <property type="term" value="P:tissue development"/>
    <property type="evidence" value="ECO:0007669"/>
    <property type="project" value="TreeGrafter"/>
</dbReference>
<evidence type="ECO:0000256" key="6">
    <source>
        <dbReference type="ARBA" id="ARBA00022869"/>
    </source>
</evidence>
<dbReference type="GeneTree" id="ENSGT00940000157124"/>
<evidence type="ECO:0000313" key="16">
    <source>
        <dbReference type="Ensembl" id="ENSPKIP00000016331.1"/>
    </source>
</evidence>
<dbReference type="FunFam" id="2.10.25.10:FF:000106">
    <property type="entry name" value="Heparan sulfate proteoglycan 2"/>
    <property type="match status" value="1"/>
</dbReference>
<feature type="disulfide bond" evidence="12">
    <location>
        <begin position="213"/>
        <end position="230"/>
    </location>
</feature>
<feature type="disulfide bond" evidence="12">
    <location>
        <begin position="355"/>
        <end position="372"/>
    </location>
</feature>
<keyword evidence="4" id="KW-0732">Signal</keyword>
<evidence type="ECO:0008006" key="18">
    <source>
        <dbReference type="Google" id="ProtNLM"/>
    </source>
</evidence>
<dbReference type="InterPro" id="IPR000034">
    <property type="entry name" value="Laminin_IV"/>
</dbReference>
<evidence type="ECO:0000259" key="15">
    <source>
        <dbReference type="PROSITE" id="PS51115"/>
    </source>
</evidence>
<feature type="domain" description="Laminin EGF-like" evidence="14">
    <location>
        <begin position="794"/>
        <end position="840"/>
    </location>
</feature>
<feature type="disulfide bond" evidence="12">
    <location>
        <begin position="232"/>
        <end position="241"/>
    </location>
</feature>
<feature type="disulfide bond" evidence="12">
    <location>
        <begin position="815"/>
        <end position="824"/>
    </location>
</feature>
<dbReference type="GO" id="GO:0005576">
    <property type="term" value="C:extracellular region"/>
    <property type="evidence" value="ECO:0007669"/>
    <property type="project" value="UniProtKB-ARBA"/>
</dbReference>
<feature type="disulfide bond" evidence="12">
    <location>
        <begin position="280"/>
        <end position="289"/>
    </location>
</feature>
<feature type="disulfide bond" evidence="12">
    <location>
        <begin position="260"/>
        <end position="272"/>
    </location>
</feature>
<feature type="domain" description="Laminin IV type A" evidence="15">
    <location>
        <begin position="468"/>
        <end position="646"/>
    </location>
</feature>
<sequence>MGWRKLGTREAADRKPLFPSSPHGGALRPQLCLPGFYRVNGTLHGTSCLECQCNGHASRCDTSGVCLGCEHNTTGPHCQWCQPGFYGDPTAGTPEDCQQCSCPLPTMDTNFSPTCHLDDEGQMMCDQCQLGHTGSRCERCSDGYYGDPMALGGGCLPCDCSGNVDPEDLVKCDPISGECLKCTGHTAGWRCERCRDGYFGDAIVAKNCQACGCHVNGSYSGVCDLTTGQCACKPNVAGRKCNRCEVGYYSLLSGTGCVTCNCSQVGSLSDRCNREGACLCIQGVAGVKCDHCAPNHYGTVETGCKECICAHTHGHCLPDTGQCVCPPNTRGQACGLCEDLHWDHSLETGCKPCDCSAVGALMPHCDLSSGQCLCRRGFDGPRCDRCAPGFSGYPKCAPCRCNMRGTREEFCNKDMAACICRDRGICVCKDNVHGVSCNKCKRGAFGLAAALPEGCSPCFCSGVSSDCVEATNLLRASVSSAVRMLVDRGEPWQWNIVGLDPSPAQSSWWHTGPYYWQLPPKFKGNKLMSYGGKLRYAVTFHALGDTPQVLMGGGHQNKAVIYLDVPVLDSRMKTEHEIWMTEHKWKYFGSSHGVTRADFMSVLGNVEFILVKASQSSETNWNRLERTAVEAGEGPMGGEVARFIEKCRCPSGYAGLSCQDCAPGYFRKAKSALSPGSEDLSVQPCLPCQCNNHSLACDVLTGICQDCQHNTIGDHCELCAPGYYGKVEGSVSDCSMCSCPPGNKKSFSPTCHLEGMNDYRCDACEKGYKGQYCERCSPGYTGTPTEADGRCEPCQCSSSGALHHRCHQLTAQCECRPGIRGLRCDECEERHALSGERCIGECRRDSRCH</sequence>
<dbReference type="Proteomes" id="UP000261540">
    <property type="component" value="Unplaced"/>
</dbReference>
<feature type="disulfide bond" evidence="12">
    <location>
        <begin position="69"/>
        <end position="78"/>
    </location>
</feature>
<dbReference type="GO" id="GO:0007155">
    <property type="term" value="P:cell adhesion"/>
    <property type="evidence" value="ECO:0007669"/>
    <property type="project" value="UniProtKB-KW"/>
</dbReference>
<feature type="domain" description="Laminin EGF-like" evidence="14">
    <location>
        <begin position="688"/>
        <end position="736"/>
    </location>
</feature>
<dbReference type="InterPro" id="IPR050440">
    <property type="entry name" value="Laminin/Netrin_ECM"/>
</dbReference>
<feature type="disulfide bond" evidence="12">
    <location>
        <begin position="796"/>
        <end position="813"/>
    </location>
</feature>
<dbReference type="GO" id="GO:0009887">
    <property type="term" value="P:animal organ morphogenesis"/>
    <property type="evidence" value="ECO:0007669"/>
    <property type="project" value="TreeGrafter"/>
</dbReference>
<evidence type="ECO:0000313" key="17">
    <source>
        <dbReference type="Proteomes" id="UP000261540"/>
    </source>
</evidence>
<evidence type="ECO:0000256" key="10">
    <source>
        <dbReference type="ARBA" id="ARBA00023180"/>
    </source>
</evidence>
<dbReference type="Gene3D" id="2.10.25.10">
    <property type="entry name" value="Laminin"/>
    <property type="match status" value="9"/>
</dbReference>
<keyword evidence="2" id="KW-0964">Secreted</keyword>
<feature type="disulfide bond" evidence="12">
    <location>
        <begin position="182"/>
        <end position="191"/>
    </location>
</feature>
<dbReference type="InterPro" id="IPR002049">
    <property type="entry name" value="LE_dom"/>
</dbReference>
<dbReference type="FunFam" id="2.10.25.10:FF:000180">
    <property type="entry name" value="Netrin G2"/>
    <property type="match status" value="1"/>
</dbReference>
<dbReference type="PANTHER" id="PTHR10574:SF406">
    <property type="entry name" value="LAMININ SUBUNIT ALPHA 5"/>
    <property type="match status" value="1"/>
</dbReference>
<dbReference type="GO" id="GO:0048699">
    <property type="term" value="P:generation of neurons"/>
    <property type="evidence" value="ECO:0007669"/>
    <property type="project" value="UniProtKB-ARBA"/>
</dbReference>
<keyword evidence="17" id="KW-1185">Reference proteome</keyword>
<reference evidence="16" key="1">
    <citation type="submission" date="2025-08" db="UniProtKB">
        <authorList>
            <consortium name="Ensembl"/>
        </authorList>
    </citation>
    <scope>IDENTIFICATION</scope>
</reference>